<dbReference type="RefSeq" id="WP_250725046.1">
    <property type="nucleotide sequence ID" value="NZ_CP098400.1"/>
</dbReference>
<gene>
    <name evidence="3" type="primary">brxC</name>
    <name evidence="3" type="ORF">M9189_04830</name>
</gene>
<evidence type="ECO:0000259" key="2">
    <source>
        <dbReference type="Pfam" id="PF25792"/>
    </source>
</evidence>
<dbReference type="KEGG" id="alkq:M9189_04830"/>
<reference evidence="3" key="1">
    <citation type="submission" date="2022-05" db="EMBL/GenBank/DDBJ databases">
        <authorList>
            <person name="Sun X."/>
        </authorList>
    </citation>
    <scope>NUCLEOTIDE SEQUENCE</scope>
    <source>
        <strain evidence="3">Ai-910</strain>
    </source>
</reference>
<evidence type="ECO:0000259" key="1">
    <source>
        <dbReference type="Pfam" id="PF25791"/>
    </source>
</evidence>
<feature type="domain" description="Probable ATP-binding protein BrxC winged helix-turn-helix" evidence="1">
    <location>
        <begin position="755"/>
        <end position="845"/>
    </location>
</feature>
<feature type="domain" description="Probable ATP-binding protein BrxC alpha-helical" evidence="2">
    <location>
        <begin position="872"/>
        <end position="992"/>
    </location>
</feature>
<accession>A0A9J6ZS47</accession>
<dbReference type="InterPro" id="IPR047679">
    <property type="entry name" value="BREX_BrxC"/>
</dbReference>
<dbReference type="SUPFAM" id="SSF52540">
    <property type="entry name" value="P-loop containing nucleoside triphosphate hydrolases"/>
    <property type="match status" value="1"/>
</dbReference>
<dbReference type="NCBIfam" id="NF033441">
    <property type="entry name" value="BREX_BrxC"/>
    <property type="match status" value="1"/>
</dbReference>
<keyword evidence="4" id="KW-1185">Reference proteome</keyword>
<sequence length="1173" mass="134673">MILQYIYEKDITRHINPAVVVSELEENKIEQEIGEYVFTQDIVKNLYKFLNAITNKKEGKTGVWISGYYGSGKSHFIKYLFYCLNKETRAFAFDRFKKALIDLKLDDLSEVTLSNVQLIQNSLDKTDVNEIIFNVDAVSGTVKNNNTITRILFNQLNAKRGYNTTNIAVALLIEKHFDQKGLFETFKEKVKAVIGEDWHESKIRDIIRMRLAKVIDIAYELDATIDKDALRNAIKEDQDYRIDELIQELKDYVNQKGDNHKLIFLMDEVSQYIGANTDLLLNLQTIVEEIGSKIGNKVWIVCTAQQDLKNLVNNTDRKSEDFGKIMGRFETMISLDSQDAAYITQKRILEKNEEGLKALVPFYKENKGAIENQFVFDHDLYNNYKNAEDFYLSYPFVPYQFRLISDVFQSFSTVGYVGEGVKNTERAILGITHYTAEKHKLNELGYFISFDNFFNDQFSKNLTHAANSILNKALQIQFDGDLKPFADRVIKVLFMISNLTEDTSVNLPATIENLTILLLNNVNEVKINLQEKVQKVLDILVDKNIIQVSEGKYKFLDDEGIKVANAISDSEVKSNSRLTYFFDSIIKKVVKPDAAINLGNRTIKAELAIDDKILVNGDAFKIKFMVFEAADIHQLAMTVASNELCININQWFHQQNDFKKDFFTYCKTAQYLSDNRASATGTRAKTLEEFHGRNEVLLKDLIIRFEKLFASTPFISNQNVVDASDISSSNPAQRFTDMVNYHIQSLYKNHAWSANFAQSNNDLQEAIKRGLMQTSMDVELNVAENEVNSKITMLGNEVSLADLVKMFEKAPYGWKDLATLHIVFNLAHKKHRQIEYQNEVLELKDFYAKAINSRDREAIIIKNLKAYNQEEVAQFKNAVKDIFITLSFANSAEVTELIKQFKEALAVYLIEANHYKEEYAGYPFAKHFNNFHAALREIYETRSEEKVMTLVSSKQKELKAFRDVYVATKEFVDSNFESYNEMRNYVFDNKQNIEKVDLADDLQNLIQYFQTEDQPGDSFPIIRKTNKKITQALEKRLTELKAEVIALYEAIFNELDAKKQELNITEPHIIADKATILGKIEKAKQVSELEIFQLKATDFKLDNLKLLQDASAKKVAAEKGETYVPKTIHTVQVSADIIAGNTIETPEQVDALVEKLRNKLMVELSKNGKIFLK</sequence>
<dbReference type="Pfam" id="PF25792">
    <property type="entry name" value="BREX_BrxC_helical"/>
    <property type="match status" value="1"/>
</dbReference>
<dbReference type="EMBL" id="CP098400">
    <property type="protein sequence ID" value="URW80674.1"/>
    <property type="molecule type" value="Genomic_DNA"/>
</dbReference>
<dbReference type="Pfam" id="PF25791">
    <property type="entry name" value="WHD_BREX_BrxC"/>
    <property type="match status" value="1"/>
</dbReference>
<dbReference type="AlphaFoldDB" id="A0A9J6ZS47"/>
<reference evidence="3" key="2">
    <citation type="submission" date="2022-06" db="EMBL/GenBank/DDBJ databases">
        <title>Xiashengella guii gen. nov. sp. nov., a bacterium isolated form anaerobic digestion tank.</title>
        <authorList>
            <person name="Huang H."/>
        </authorList>
    </citation>
    <scope>NUCLEOTIDE SEQUENCE</scope>
    <source>
        <strain evidence="3">Ai-910</strain>
    </source>
</reference>
<dbReference type="InterPro" id="IPR058037">
    <property type="entry name" value="BREX_BrxC_helical"/>
</dbReference>
<organism evidence="3 4">
    <name type="scientific">Xiashengella succiniciproducens</name>
    <dbReference type="NCBI Taxonomy" id="2949635"/>
    <lineage>
        <taxon>Bacteria</taxon>
        <taxon>Pseudomonadati</taxon>
        <taxon>Bacteroidota</taxon>
        <taxon>Bacteroidia</taxon>
        <taxon>Marinilabiliales</taxon>
        <taxon>Marinilabiliaceae</taxon>
        <taxon>Xiashengella</taxon>
    </lineage>
</organism>
<dbReference type="Proteomes" id="UP001056426">
    <property type="component" value="Chromosome"/>
</dbReference>
<evidence type="ECO:0000313" key="3">
    <source>
        <dbReference type="EMBL" id="URW80674.1"/>
    </source>
</evidence>
<protein>
    <submittedName>
        <fullName evidence="3">BREX system P-loop protein BrxC</fullName>
    </submittedName>
</protein>
<proteinExistence type="predicted"/>
<evidence type="ECO:0000313" key="4">
    <source>
        <dbReference type="Proteomes" id="UP001056426"/>
    </source>
</evidence>
<dbReference type="InterPro" id="IPR027417">
    <property type="entry name" value="P-loop_NTPase"/>
</dbReference>
<name>A0A9J6ZS47_9BACT</name>
<dbReference type="InterPro" id="IPR058038">
    <property type="entry name" value="BREX_BrxC_wHTH"/>
</dbReference>
<dbReference type="Gene3D" id="3.40.50.300">
    <property type="entry name" value="P-loop containing nucleotide triphosphate hydrolases"/>
    <property type="match status" value="1"/>
</dbReference>